<sequence length="204" mass="22326">MSDELTLLRIVAMKGGVSAETIAGCVGADATAVREALDGFTGRGLVKMTPMGYRITPSGRERCTELVTTERRSADQGAVAGVYGKFREHNRELKAVITDWQTRGADEPNDHSDAEYDRRVIERLLAVHQAVVPLVDQIAGLAPRLGHYRRRLDRAAEAVVAGDYSFVSRPLVDSYHTVWFELHEDLIGLAGLNRADEARSGHAG</sequence>
<dbReference type="RefSeq" id="WP_085268796.1">
    <property type="nucleotide sequence ID" value="NZ_AP022614.1"/>
</dbReference>
<dbReference type="EMBL" id="AP022614">
    <property type="protein sequence ID" value="BBZ43744.1"/>
    <property type="molecule type" value="Genomic_DNA"/>
</dbReference>
<proteinExistence type="predicted"/>
<dbReference type="InterPro" id="IPR036388">
    <property type="entry name" value="WH-like_DNA-bd_sf"/>
</dbReference>
<dbReference type="OrthoDB" id="3568381at2"/>
<evidence type="ECO:0000313" key="1">
    <source>
        <dbReference type="EMBL" id="BBZ43744.1"/>
    </source>
</evidence>
<gene>
    <name evidence="1" type="ORF">MPRM_10250</name>
</gene>
<dbReference type="Proteomes" id="UP000467105">
    <property type="component" value="Chromosome"/>
</dbReference>
<evidence type="ECO:0000313" key="2">
    <source>
        <dbReference type="Proteomes" id="UP000467105"/>
    </source>
</evidence>
<dbReference type="SUPFAM" id="SSF46785">
    <property type="entry name" value="Winged helix' DNA-binding domain"/>
    <property type="match status" value="1"/>
</dbReference>
<accession>A0A7I7YRE8</accession>
<dbReference type="AlphaFoldDB" id="A0A7I7YRE8"/>
<protein>
    <submittedName>
        <fullName evidence="1">Uncharacterized protein</fullName>
    </submittedName>
</protein>
<name>A0A7I7YRE8_9MYCO</name>
<organism evidence="1 2">
    <name type="scientific">Mycobacterium parmense</name>
    <dbReference type="NCBI Taxonomy" id="185642"/>
    <lineage>
        <taxon>Bacteria</taxon>
        <taxon>Bacillati</taxon>
        <taxon>Actinomycetota</taxon>
        <taxon>Actinomycetes</taxon>
        <taxon>Mycobacteriales</taxon>
        <taxon>Mycobacteriaceae</taxon>
        <taxon>Mycobacterium</taxon>
        <taxon>Mycobacterium simiae complex</taxon>
    </lineage>
</organism>
<keyword evidence="2" id="KW-1185">Reference proteome</keyword>
<reference evidence="1 2" key="1">
    <citation type="journal article" date="2019" name="Emerg. Microbes Infect.">
        <title>Comprehensive subspecies identification of 175 nontuberculous mycobacteria species based on 7547 genomic profiles.</title>
        <authorList>
            <person name="Matsumoto Y."/>
            <person name="Kinjo T."/>
            <person name="Motooka D."/>
            <person name="Nabeya D."/>
            <person name="Jung N."/>
            <person name="Uechi K."/>
            <person name="Horii T."/>
            <person name="Iida T."/>
            <person name="Fujita J."/>
            <person name="Nakamura S."/>
        </authorList>
    </citation>
    <scope>NUCLEOTIDE SEQUENCE [LARGE SCALE GENOMIC DNA]</scope>
    <source>
        <strain evidence="1 2">JCM 14742</strain>
    </source>
</reference>
<dbReference type="InterPro" id="IPR036390">
    <property type="entry name" value="WH_DNA-bd_sf"/>
</dbReference>
<dbReference type="Gene3D" id="1.10.10.10">
    <property type="entry name" value="Winged helix-like DNA-binding domain superfamily/Winged helix DNA-binding domain"/>
    <property type="match status" value="1"/>
</dbReference>